<evidence type="ECO:0000256" key="1">
    <source>
        <dbReference type="SAM" id="MobiDB-lite"/>
    </source>
</evidence>
<dbReference type="PANTHER" id="PTHR37166">
    <property type="entry name" value="PROTEIN FLAG"/>
    <property type="match status" value="1"/>
</dbReference>
<keyword evidence="2" id="KW-0969">Cilium</keyword>
<organism evidence="2 3">
    <name type="scientific">Campylobacter porcelli</name>
    <dbReference type="NCBI Taxonomy" id="1660073"/>
    <lineage>
        <taxon>Bacteria</taxon>
        <taxon>Pseudomonadati</taxon>
        <taxon>Campylobacterota</taxon>
        <taxon>Epsilonproteobacteria</taxon>
        <taxon>Campylobacterales</taxon>
        <taxon>Campylobacteraceae</taxon>
        <taxon>Campylobacter</taxon>
    </lineage>
</organism>
<accession>A0A1X9SXA7</accession>
<dbReference type="SUPFAM" id="SSF160214">
    <property type="entry name" value="FlaG-like"/>
    <property type="match status" value="1"/>
</dbReference>
<dbReference type="Gene3D" id="3.30.160.170">
    <property type="entry name" value="FlaG-like"/>
    <property type="match status" value="1"/>
</dbReference>
<gene>
    <name evidence="2" type="primary">flaG</name>
    <name evidence="2" type="ORF">CSUIS_1041</name>
</gene>
<dbReference type="STRING" id="1660073.CSUIS_1041"/>
<reference evidence="3" key="1">
    <citation type="journal article" date="2017" name="Genome Biol. Evol.">
        <title>Comparative Genomic Analysis Identifies a Campylobacter Clade Deficient in Selenium Metabolism.</title>
        <authorList>
            <person name="Miller W.G."/>
            <person name="Yee E."/>
            <person name="Lopes B.S."/>
            <person name="Chapman M.H."/>
            <person name="Huynh S."/>
            <person name="Bono J.L."/>
            <person name="Parker C.T."/>
            <person name="Strachan N.J.C."/>
            <person name="Forbes K.J."/>
        </authorList>
    </citation>
    <scope>NUCLEOTIDE SEQUENCE [LARGE SCALE GENOMIC DNA]</scope>
    <source>
        <strain evidence="3">RM6137</strain>
    </source>
</reference>
<dbReference type="InterPro" id="IPR005186">
    <property type="entry name" value="FlaG"/>
</dbReference>
<dbReference type="EMBL" id="CP018789">
    <property type="protein sequence ID" value="ARR00853.1"/>
    <property type="molecule type" value="Genomic_DNA"/>
</dbReference>
<keyword evidence="2" id="KW-0282">Flagellum</keyword>
<proteinExistence type="predicted"/>
<dbReference type="RefSeq" id="WP_086297613.1">
    <property type="nucleotide sequence ID" value="NZ_CP018789.1"/>
</dbReference>
<feature type="region of interest" description="Disordered" evidence="1">
    <location>
        <begin position="25"/>
        <end position="50"/>
    </location>
</feature>
<dbReference type="InterPro" id="IPR035924">
    <property type="entry name" value="FlaG-like_sf"/>
</dbReference>
<keyword evidence="2" id="KW-0966">Cell projection</keyword>
<sequence>MEIFKVAAQQQQMDMSNAANATQRLNTQSTAVENSNSQQNQNSQNGTNERLTNEQIQNILSQANDNLSLLSTNIRFGYNDKIDSMFINVMEKDTGTIIRKIPTEQAMKLTEHFKDIIGIIFDKKE</sequence>
<dbReference type="PANTHER" id="PTHR37166:SF1">
    <property type="entry name" value="PROTEIN FLAG"/>
    <property type="match status" value="1"/>
</dbReference>
<evidence type="ECO:0000313" key="2">
    <source>
        <dbReference type="EMBL" id="ARR00853.1"/>
    </source>
</evidence>
<feature type="compositionally biased region" description="Low complexity" evidence="1">
    <location>
        <begin position="34"/>
        <end position="45"/>
    </location>
</feature>
<name>A0A1X9SXA7_9BACT</name>
<evidence type="ECO:0000313" key="3">
    <source>
        <dbReference type="Proteomes" id="UP000194260"/>
    </source>
</evidence>
<dbReference type="Pfam" id="PF03646">
    <property type="entry name" value="FlaG"/>
    <property type="match status" value="1"/>
</dbReference>
<dbReference type="KEGG" id="camy:CSUIS_1041"/>
<dbReference type="AlphaFoldDB" id="A0A1X9SXA7"/>
<protein>
    <submittedName>
        <fullName evidence="2">Flagellar protein FlaG</fullName>
    </submittedName>
</protein>
<dbReference type="Proteomes" id="UP000194260">
    <property type="component" value="Chromosome"/>
</dbReference>